<keyword evidence="6" id="KW-0443">Lipid metabolism</keyword>
<evidence type="ECO:0000256" key="4">
    <source>
        <dbReference type="ARBA" id="ARBA00022487"/>
    </source>
</evidence>
<evidence type="ECO:0000313" key="12">
    <source>
        <dbReference type="Proteomes" id="UP000226431"/>
    </source>
</evidence>
<dbReference type="InterPro" id="IPR029058">
    <property type="entry name" value="AB_hydrolase_fold"/>
</dbReference>
<keyword evidence="6" id="KW-0276">Fatty acid metabolism</keyword>
<reference evidence="11 12" key="1">
    <citation type="submission" date="2017-06" db="EMBL/GenBank/DDBJ databases">
        <title>Ant-infecting Ophiocordyceps genomes reveal a high diversity of potential behavioral manipulation genes and a possible major role for enterotoxins.</title>
        <authorList>
            <person name="De Bekker C."/>
            <person name="Evans H.C."/>
            <person name="Brachmann A."/>
            <person name="Hughes D.P."/>
        </authorList>
    </citation>
    <scope>NUCLEOTIDE SEQUENCE [LARGE SCALE GENOMIC DNA]</scope>
    <source>
        <strain evidence="11 12">Map16</strain>
    </source>
</reference>
<dbReference type="Pfam" id="PF02230">
    <property type="entry name" value="Abhydrolase_2"/>
    <property type="match status" value="1"/>
</dbReference>
<evidence type="ECO:0000256" key="7">
    <source>
        <dbReference type="ARBA" id="ARBA00029392"/>
    </source>
</evidence>
<dbReference type="AlphaFoldDB" id="A0A2C5XMB5"/>
<accession>A0A2C5XMB5</accession>
<sequence>MSSTALQRAAPMVFPAVGRHTATVLFAHGLGDTAAGWAHAVQFWRRDRRLDEVKFVLPNAPVRPITLNGGLRMPGWFDMHGLLPSPQCKASDASKDHDGILESRDYIETIIKDEVSAGIPGDRIVIGGFSQGALISVFATLASPVKLAGAVCLSSFFSNEFNHWGLVADNGVNKTTPVFMGHGDEDDIICLDFGKRTESLLKEHGFSVTFKTYKGVAHSASLEELQDVAAFLAERLPPQAS</sequence>
<feature type="domain" description="Phospholipase/carboxylesterase/thioesterase" evidence="10">
    <location>
        <begin position="13"/>
        <end position="233"/>
    </location>
</feature>
<dbReference type="EC" id="3.1.2.22" evidence="2"/>
<dbReference type="GO" id="GO:0005737">
    <property type="term" value="C:cytoplasm"/>
    <property type="evidence" value="ECO:0007669"/>
    <property type="project" value="TreeGrafter"/>
</dbReference>
<evidence type="ECO:0000259" key="10">
    <source>
        <dbReference type="Pfam" id="PF02230"/>
    </source>
</evidence>
<dbReference type="Proteomes" id="UP000226431">
    <property type="component" value="Unassembled WGS sequence"/>
</dbReference>
<dbReference type="GO" id="GO:0052689">
    <property type="term" value="F:carboxylic ester hydrolase activity"/>
    <property type="evidence" value="ECO:0007669"/>
    <property type="project" value="UniProtKB-KW"/>
</dbReference>
<dbReference type="InterPro" id="IPR050565">
    <property type="entry name" value="LYPA1-2/EST-like"/>
</dbReference>
<proteinExistence type="inferred from homology"/>
<keyword evidence="4" id="KW-0719">Serine esterase</keyword>
<comment type="similarity">
    <text evidence="1">Belongs to the AB hydrolase superfamily. AB hydrolase 2 family.</text>
</comment>
<evidence type="ECO:0000256" key="1">
    <source>
        <dbReference type="ARBA" id="ARBA00006499"/>
    </source>
</evidence>
<dbReference type="InterPro" id="IPR003140">
    <property type="entry name" value="PLipase/COase/thioEstase"/>
</dbReference>
<evidence type="ECO:0000256" key="5">
    <source>
        <dbReference type="ARBA" id="ARBA00022801"/>
    </source>
</evidence>
<keyword evidence="12" id="KW-1185">Reference proteome</keyword>
<evidence type="ECO:0000256" key="8">
    <source>
        <dbReference type="ARBA" id="ARBA00031195"/>
    </source>
</evidence>
<evidence type="ECO:0000256" key="2">
    <source>
        <dbReference type="ARBA" id="ARBA00012423"/>
    </source>
</evidence>
<dbReference type="STRING" id="2004952.A0A2C5XMB5"/>
<comment type="catalytic activity">
    <reaction evidence="9">
        <text>S-hexadecanoyl-L-cysteinyl-[protein] + H2O = L-cysteinyl-[protein] + hexadecanoate + H(+)</text>
        <dbReference type="Rhea" id="RHEA:19233"/>
        <dbReference type="Rhea" id="RHEA-COMP:10131"/>
        <dbReference type="Rhea" id="RHEA-COMP:11032"/>
        <dbReference type="ChEBI" id="CHEBI:7896"/>
        <dbReference type="ChEBI" id="CHEBI:15377"/>
        <dbReference type="ChEBI" id="CHEBI:15378"/>
        <dbReference type="ChEBI" id="CHEBI:29950"/>
        <dbReference type="ChEBI" id="CHEBI:74151"/>
        <dbReference type="EC" id="3.1.2.22"/>
    </reaction>
</comment>
<evidence type="ECO:0000256" key="6">
    <source>
        <dbReference type="ARBA" id="ARBA00022832"/>
    </source>
</evidence>
<dbReference type="PANTHER" id="PTHR10655">
    <property type="entry name" value="LYSOPHOSPHOLIPASE-RELATED"/>
    <property type="match status" value="1"/>
</dbReference>
<protein>
    <recommendedName>
        <fullName evidence="3">Acyl-protein thioesterase 1</fullName>
        <ecNumber evidence="2">3.1.2.22</ecNumber>
    </recommendedName>
    <alternativeName>
        <fullName evidence="8">Palmitoyl-protein hydrolase</fullName>
    </alternativeName>
</protein>
<dbReference type="GO" id="GO:0008474">
    <property type="term" value="F:palmitoyl-(protein) hydrolase activity"/>
    <property type="evidence" value="ECO:0007669"/>
    <property type="project" value="UniProtKB-EC"/>
</dbReference>
<gene>
    <name evidence="11" type="ORF">CDD80_1327</name>
</gene>
<dbReference type="Gene3D" id="3.40.50.1820">
    <property type="entry name" value="alpha/beta hydrolase"/>
    <property type="match status" value="1"/>
</dbReference>
<evidence type="ECO:0000313" key="11">
    <source>
        <dbReference type="EMBL" id="PHH76689.1"/>
    </source>
</evidence>
<evidence type="ECO:0000256" key="9">
    <source>
        <dbReference type="ARBA" id="ARBA00047337"/>
    </source>
</evidence>
<organism evidence="11 12">
    <name type="scientific">Ophiocordyceps camponoti-rufipedis</name>
    <dbReference type="NCBI Taxonomy" id="2004952"/>
    <lineage>
        <taxon>Eukaryota</taxon>
        <taxon>Fungi</taxon>
        <taxon>Dikarya</taxon>
        <taxon>Ascomycota</taxon>
        <taxon>Pezizomycotina</taxon>
        <taxon>Sordariomycetes</taxon>
        <taxon>Hypocreomycetidae</taxon>
        <taxon>Hypocreales</taxon>
        <taxon>Ophiocordycipitaceae</taxon>
        <taxon>Ophiocordyceps</taxon>
    </lineage>
</organism>
<evidence type="ECO:0000256" key="3">
    <source>
        <dbReference type="ARBA" id="ARBA00014923"/>
    </source>
</evidence>
<dbReference type="PANTHER" id="PTHR10655:SF17">
    <property type="entry name" value="LYSOPHOSPHOLIPASE-LIKE PROTEIN 1"/>
    <property type="match status" value="1"/>
</dbReference>
<name>A0A2C5XMB5_9HYPO</name>
<dbReference type="SUPFAM" id="SSF53474">
    <property type="entry name" value="alpha/beta-Hydrolases"/>
    <property type="match status" value="1"/>
</dbReference>
<dbReference type="OrthoDB" id="2418081at2759"/>
<dbReference type="GO" id="GO:0006631">
    <property type="term" value="P:fatty acid metabolic process"/>
    <property type="evidence" value="ECO:0007669"/>
    <property type="project" value="UniProtKB-KW"/>
</dbReference>
<keyword evidence="5" id="KW-0378">Hydrolase</keyword>
<comment type="function">
    <text evidence="7">Hydrolyzes fatty acids from S-acylated cysteine residues in proteins with a strong preference for palmitoylated G-alpha proteins over other acyl substrates. Mediates the deacylation of G-alpha proteins such as GPA1 in vivo, but has weak or no activity toward palmitoylated Ras proteins. Has weak lysophospholipase activity in vitro; however such activity may not exist in vivo.</text>
</comment>
<comment type="caution">
    <text evidence="11">The sequence shown here is derived from an EMBL/GenBank/DDBJ whole genome shotgun (WGS) entry which is preliminary data.</text>
</comment>
<dbReference type="EMBL" id="NJES01000152">
    <property type="protein sequence ID" value="PHH76689.1"/>
    <property type="molecule type" value="Genomic_DNA"/>
</dbReference>